<dbReference type="Pfam" id="PF21316">
    <property type="entry name" value="TPPII_GBD"/>
    <property type="match status" value="1"/>
</dbReference>
<dbReference type="Pfam" id="PF12583">
    <property type="entry name" value="TPPII_C"/>
    <property type="match status" value="1"/>
</dbReference>
<feature type="non-terminal residue" evidence="5">
    <location>
        <position position="614"/>
    </location>
</feature>
<dbReference type="EMBL" id="CAJPEV010007159">
    <property type="protein sequence ID" value="CAG0904611.1"/>
    <property type="molecule type" value="Genomic_DNA"/>
</dbReference>
<evidence type="ECO:0000259" key="3">
    <source>
        <dbReference type="Pfam" id="PF21223"/>
    </source>
</evidence>
<sequence length="614" mass="68425">TSLRRSAENTALYFQNHEAFAQGFGLIQVDRAFEHLSATHQFVERDISFEVSVNGTSKGIHMRGDRGQCEKSQEFSVSVEPIFFNDSEVEAEKKIGFEMQICMASSDASATWVQFPSHLSLQYASRTFKVKVVPDDLQPGCHFTSIIAYDAKDPRKGRLFDVPVTVVKARKVTEEMNFELEIQDMSFSQGTVRRSFVIVPDHASWARVELLERQQTTCGPGTRNSPGKSGSGSGTQYVLHAIQLSHQESCKLHEYHKNVHLVPGSLESAVFAVTGGLTLELVVARNWMVGGDALVSVKVVFGGIVASRQELTLHAGDGIVRVNALAPLRSEELAPVAMLKNHVLVLRPAESKIQPLGSRDVIPVGRRIFALVLTYNFNISRSVEISPENPLLGEYLYESEYEGQLWMLYDSNKRLVACGDSYPSKYGVKLEKGSYCLRTQIRHERYDLLAGIQDLLFYISVRLFPAVPMDIYPSWAAAVTNGKKFSPVVLPKGTVAPLYISTFIPEKSLKGIPAGHMLTGTLTFGKDDAVKRAEVYPVRFIVGDAPKKHTTTPVVKEKEQKKPEEAELHDAVRDLKISWITKFGLRPEGVSLYQELCKSYEDHLPLHLAHLNSM</sequence>
<evidence type="ECO:0000259" key="2">
    <source>
        <dbReference type="Pfam" id="PF12583"/>
    </source>
</evidence>
<dbReference type="Pfam" id="PF21223">
    <property type="entry name" value="TPPII_Ig-like-1"/>
    <property type="match status" value="1"/>
</dbReference>
<feature type="domain" description="Tripeptidyl-peptidase II galactose-binding" evidence="4">
    <location>
        <begin position="187"/>
        <end position="288"/>
    </location>
</feature>
<dbReference type="Proteomes" id="UP000677054">
    <property type="component" value="Unassembled WGS sequence"/>
</dbReference>
<dbReference type="InterPro" id="IPR022232">
    <property type="entry name" value="TPPII_C_art"/>
</dbReference>
<dbReference type="EMBL" id="LR906676">
    <property type="protein sequence ID" value="CAD7253941.1"/>
    <property type="molecule type" value="Genomic_DNA"/>
</dbReference>
<evidence type="ECO:0000259" key="4">
    <source>
        <dbReference type="Pfam" id="PF21316"/>
    </source>
</evidence>
<dbReference type="OrthoDB" id="10256524at2759"/>
<proteinExistence type="predicted"/>
<dbReference type="InterPro" id="IPR046939">
    <property type="entry name" value="TPPII_C_sf"/>
</dbReference>
<feature type="non-terminal residue" evidence="5">
    <location>
        <position position="1"/>
    </location>
</feature>
<dbReference type="AlphaFoldDB" id="A0A7R9FTG4"/>
<evidence type="ECO:0000313" key="6">
    <source>
        <dbReference type="Proteomes" id="UP000677054"/>
    </source>
</evidence>
<reference evidence="5" key="1">
    <citation type="submission" date="2020-11" db="EMBL/GenBank/DDBJ databases">
        <authorList>
            <person name="Tran Van P."/>
        </authorList>
    </citation>
    <scope>NUCLEOTIDE SEQUENCE</scope>
</reference>
<dbReference type="Gene3D" id="2.60.40.3170">
    <property type="match status" value="1"/>
</dbReference>
<feature type="domain" description="Tripeptidyl-peptidase II first Ig-like" evidence="3">
    <location>
        <begin position="47"/>
        <end position="167"/>
    </location>
</feature>
<dbReference type="InterPro" id="IPR046940">
    <property type="entry name" value="TPPII_Ig-like_sf"/>
</dbReference>
<dbReference type="InterPro" id="IPR022229">
    <property type="entry name" value="TPPII_Ig-like-2"/>
</dbReference>
<dbReference type="InterPro" id="IPR048383">
    <property type="entry name" value="TPPII_Ig-like-1"/>
</dbReference>
<organism evidence="5">
    <name type="scientific">Darwinula stevensoni</name>
    <dbReference type="NCBI Taxonomy" id="69355"/>
    <lineage>
        <taxon>Eukaryota</taxon>
        <taxon>Metazoa</taxon>
        <taxon>Ecdysozoa</taxon>
        <taxon>Arthropoda</taxon>
        <taxon>Crustacea</taxon>
        <taxon>Oligostraca</taxon>
        <taxon>Ostracoda</taxon>
        <taxon>Podocopa</taxon>
        <taxon>Podocopida</taxon>
        <taxon>Darwinulocopina</taxon>
        <taxon>Darwinuloidea</taxon>
        <taxon>Darwinulidae</taxon>
        <taxon>Darwinula</taxon>
    </lineage>
</organism>
<evidence type="ECO:0000259" key="1">
    <source>
        <dbReference type="Pfam" id="PF12580"/>
    </source>
</evidence>
<accession>A0A7R9FTG4</accession>
<feature type="domain" description="Tripeptidyl peptidase II second Ig-like" evidence="1">
    <location>
        <begin position="327"/>
        <end position="509"/>
    </location>
</feature>
<feature type="domain" description="Tripeptidyl peptidase II C-terminal" evidence="2">
    <location>
        <begin position="556"/>
        <end position="613"/>
    </location>
</feature>
<dbReference type="Gene3D" id="1.25.40.710">
    <property type="match status" value="1"/>
</dbReference>
<dbReference type="Pfam" id="PF12580">
    <property type="entry name" value="TPPII"/>
    <property type="match status" value="1"/>
</dbReference>
<protein>
    <submittedName>
        <fullName evidence="5">Uncharacterized protein</fullName>
    </submittedName>
</protein>
<keyword evidence="6" id="KW-1185">Reference proteome</keyword>
<name>A0A7R9FTG4_9CRUS</name>
<evidence type="ECO:0000313" key="5">
    <source>
        <dbReference type="EMBL" id="CAD7253941.1"/>
    </source>
</evidence>
<gene>
    <name evidence="5" type="ORF">DSTB1V02_LOCUS13687</name>
</gene>
<dbReference type="InterPro" id="IPR048384">
    <property type="entry name" value="TPPII_GBD"/>
</dbReference>